<dbReference type="PANTHER" id="PTHR34391:SF1">
    <property type="entry name" value="UPF0658 GOLGI APPARATUS MEMBRANE PROTEIN C1952.10C-RELATED"/>
    <property type="match status" value="1"/>
</dbReference>
<comment type="caution">
    <text evidence="2">The sequence shown here is derived from an EMBL/GenBank/DDBJ whole genome shotgun (WGS) entry which is preliminary data.</text>
</comment>
<dbReference type="AlphaFoldDB" id="A0A9W9I1Y7"/>
<dbReference type="PANTHER" id="PTHR34391">
    <property type="entry name" value="UPF0658 GOLGI APPARATUS MEMBRANE PROTEIN C1952.10C-RELATED"/>
    <property type="match status" value="1"/>
</dbReference>
<organism evidence="2 3">
    <name type="scientific">Penicillium capsulatum</name>
    <dbReference type="NCBI Taxonomy" id="69766"/>
    <lineage>
        <taxon>Eukaryota</taxon>
        <taxon>Fungi</taxon>
        <taxon>Dikarya</taxon>
        <taxon>Ascomycota</taxon>
        <taxon>Pezizomycotina</taxon>
        <taxon>Eurotiomycetes</taxon>
        <taxon>Eurotiomycetidae</taxon>
        <taxon>Eurotiales</taxon>
        <taxon>Aspergillaceae</taxon>
        <taxon>Penicillium</taxon>
    </lineage>
</organism>
<dbReference type="InterPro" id="IPR040410">
    <property type="entry name" value="UPF0658_Golgi"/>
</dbReference>
<evidence type="ECO:0000256" key="1">
    <source>
        <dbReference type="SAM" id="Phobius"/>
    </source>
</evidence>
<protein>
    <submittedName>
        <fullName evidence="2">Uncharacterized protein</fullName>
    </submittedName>
</protein>
<feature type="transmembrane region" description="Helical" evidence="1">
    <location>
        <begin position="331"/>
        <end position="356"/>
    </location>
</feature>
<evidence type="ECO:0000313" key="2">
    <source>
        <dbReference type="EMBL" id="KAJ5162028.1"/>
    </source>
</evidence>
<name>A0A9W9I1Y7_9EURO</name>
<evidence type="ECO:0000313" key="3">
    <source>
        <dbReference type="Proteomes" id="UP001146351"/>
    </source>
</evidence>
<reference evidence="2" key="1">
    <citation type="submission" date="2022-11" db="EMBL/GenBank/DDBJ databases">
        <authorList>
            <person name="Petersen C."/>
        </authorList>
    </citation>
    <scope>NUCLEOTIDE SEQUENCE</scope>
    <source>
        <strain evidence="2">IBT 21917</strain>
    </source>
</reference>
<dbReference type="OrthoDB" id="2448307at2759"/>
<feature type="transmembrane region" description="Helical" evidence="1">
    <location>
        <begin position="74"/>
        <end position="94"/>
    </location>
</feature>
<dbReference type="GO" id="GO:0005794">
    <property type="term" value="C:Golgi apparatus"/>
    <property type="evidence" value="ECO:0007669"/>
    <property type="project" value="TreeGrafter"/>
</dbReference>
<feature type="transmembrane region" description="Helical" evidence="1">
    <location>
        <begin position="294"/>
        <end position="311"/>
    </location>
</feature>
<sequence>MTAVDSGCARTFVVPPDQAARRYSSTFPKRKLPVQSGRYLELNDFSVPVPAQNQPETPGKTRSVYIPNTLWTRLFAATVIIETVLTVAIENWVLISISNHLNQDGKTDQTTRVRAFLGLYIFALLYESVLCYDALRRQNTFQLAGLCICNLGLFIYGILQMKEIKGTIMGSAQSIALGNKIWAMYNVELILVPVFLGVGTVAMLFMTWRLRAEFSWSIYKTVSADLRMNRRFLTYQVYIALLKFDFFFIFGSQLQIVLALGEIDDDFIINIAMVPIAIVVLFLSAFFCRREKTVFLMLMMCCMSGILATIIKSLERMNSATNSDGLSSYRVSLTLFSSIAGLLIICSLINSVLCILNFHRGLKEHIAHAGRKQPGSEVGSGTPDVMKSRFMLH</sequence>
<keyword evidence="3" id="KW-1185">Reference proteome</keyword>
<feature type="transmembrane region" description="Helical" evidence="1">
    <location>
        <begin position="237"/>
        <end position="261"/>
    </location>
</feature>
<gene>
    <name evidence="2" type="ORF">N7492_007420</name>
</gene>
<dbReference type="Proteomes" id="UP001146351">
    <property type="component" value="Unassembled WGS sequence"/>
</dbReference>
<proteinExistence type="predicted"/>
<accession>A0A9W9I1Y7</accession>
<feature type="transmembrane region" description="Helical" evidence="1">
    <location>
        <begin position="267"/>
        <end position="287"/>
    </location>
</feature>
<feature type="transmembrane region" description="Helical" evidence="1">
    <location>
        <begin position="141"/>
        <end position="159"/>
    </location>
</feature>
<dbReference type="EMBL" id="JAPQKO010000005">
    <property type="protein sequence ID" value="KAJ5162028.1"/>
    <property type="molecule type" value="Genomic_DNA"/>
</dbReference>
<keyword evidence="1" id="KW-1133">Transmembrane helix</keyword>
<feature type="transmembrane region" description="Helical" evidence="1">
    <location>
        <begin position="115"/>
        <end position="135"/>
    </location>
</feature>
<keyword evidence="1" id="KW-0812">Transmembrane</keyword>
<reference evidence="2" key="2">
    <citation type="journal article" date="2023" name="IMA Fungus">
        <title>Comparative genomic study of the Penicillium genus elucidates a diverse pangenome and 15 lateral gene transfer events.</title>
        <authorList>
            <person name="Petersen C."/>
            <person name="Sorensen T."/>
            <person name="Nielsen M.R."/>
            <person name="Sondergaard T.E."/>
            <person name="Sorensen J.L."/>
            <person name="Fitzpatrick D.A."/>
            <person name="Frisvad J.C."/>
            <person name="Nielsen K.L."/>
        </authorList>
    </citation>
    <scope>NUCLEOTIDE SEQUENCE</scope>
    <source>
        <strain evidence="2">IBT 21917</strain>
    </source>
</reference>
<feature type="transmembrane region" description="Helical" evidence="1">
    <location>
        <begin position="189"/>
        <end position="210"/>
    </location>
</feature>
<keyword evidence="1" id="KW-0472">Membrane</keyword>